<evidence type="ECO:0000313" key="2">
    <source>
        <dbReference type="Proteomes" id="UP000276133"/>
    </source>
</evidence>
<name>A0A3M7SVZ7_BRAPC</name>
<dbReference type="AlphaFoldDB" id="A0A3M7SVZ7"/>
<keyword evidence="2" id="KW-1185">Reference proteome</keyword>
<reference evidence="1 2" key="1">
    <citation type="journal article" date="2018" name="Sci. Rep.">
        <title>Genomic signatures of local adaptation to the degree of environmental predictability in rotifers.</title>
        <authorList>
            <person name="Franch-Gras L."/>
            <person name="Hahn C."/>
            <person name="Garcia-Roger E.M."/>
            <person name="Carmona M.J."/>
            <person name="Serra M."/>
            <person name="Gomez A."/>
        </authorList>
    </citation>
    <scope>NUCLEOTIDE SEQUENCE [LARGE SCALE GENOMIC DNA]</scope>
    <source>
        <strain evidence="1">HYR1</strain>
    </source>
</reference>
<sequence length="73" mass="8642">MKNLEKSEQKTRKKNLFTTSDALKSFNPNCLAYSKACSLIIVPDNVTPRARADIYEYCIDFYFQRLDSFYRFL</sequence>
<accession>A0A3M7SVZ7</accession>
<evidence type="ECO:0000313" key="1">
    <source>
        <dbReference type="EMBL" id="RNA39936.1"/>
    </source>
</evidence>
<comment type="caution">
    <text evidence="1">The sequence shown here is derived from an EMBL/GenBank/DDBJ whole genome shotgun (WGS) entry which is preliminary data.</text>
</comment>
<dbReference type="EMBL" id="REGN01000696">
    <property type="protein sequence ID" value="RNA39936.1"/>
    <property type="molecule type" value="Genomic_DNA"/>
</dbReference>
<organism evidence="1 2">
    <name type="scientific">Brachionus plicatilis</name>
    <name type="common">Marine rotifer</name>
    <name type="synonym">Brachionus muelleri</name>
    <dbReference type="NCBI Taxonomy" id="10195"/>
    <lineage>
        <taxon>Eukaryota</taxon>
        <taxon>Metazoa</taxon>
        <taxon>Spiralia</taxon>
        <taxon>Gnathifera</taxon>
        <taxon>Rotifera</taxon>
        <taxon>Eurotatoria</taxon>
        <taxon>Monogononta</taxon>
        <taxon>Pseudotrocha</taxon>
        <taxon>Ploima</taxon>
        <taxon>Brachionidae</taxon>
        <taxon>Brachionus</taxon>
    </lineage>
</organism>
<protein>
    <submittedName>
        <fullName evidence="1">Uncharacterized protein</fullName>
    </submittedName>
</protein>
<dbReference type="Proteomes" id="UP000276133">
    <property type="component" value="Unassembled WGS sequence"/>
</dbReference>
<gene>
    <name evidence="1" type="ORF">BpHYR1_030960</name>
</gene>
<proteinExistence type="predicted"/>